<dbReference type="GO" id="GO:0030288">
    <property type="term" value="C:outer membrane-bounded periplasmic space"/>
    <property type="evidence" value="ECO:0007669"/>
    <property type="project" value="TreeGrafter"/>
</dbReference>
<evidence type="ECO:0000256" key="2">
    <source>
        <dbReference type="RuleBase" id="RU362119"/>
    </source>
</evidence>
<dbReference type="EMBL" id="CP047121">
    <property type="protein sequence ID" value="QHB51960.1"/>
    <property type="molecule type" value="Genomic_DNA"/>
</dbReference>
<dbReference type="GO" id="GO:0008768">
    <property type="term" value="F:UDP-sugar diphosphatase activity"/>
    <property type="evidence" value="ECO:0007669"/>
    <property type="project" value="TreeGrafter"/>
</dbReference>
<dbReference type="PANTHER" id="PTHR11575">
    <property type="entry name" value="5'-NUCLEOTIDASE-RELATED"/>
    <property type="match status" value="1"/>
</dbReference>
<keyword evidence="2" id="KW-0547">Nucleotide-binding</keyword>
<dbReference type="InterPro" id="IPR004843">
    <property type="entry name" value="Calcineurin-like_PHP"/>
</dbReference>
<dbReference type="InterPro" id="IPR006146">
    <property type="entry name" value="5'-Nucleotdase_CS"/>
</dbReference>
<dbReference type="InterPro" id="IPR036907">
    <property type="entry name" value="5'-Nucleotdase_C_sf"/>
</dbReference>
<name>A0A6P1E729_LENHI</name>
<evidence type="ECO:0000313" key="6">
    <source>
        <dbReference type="Proteomes" id="UP000465035"/>
    </source>
</evidence>
<dbReference type="InterPro" id="IPR011240">
    <property type="entry name" value="Pesterase_YunD"/>
</dbReference>
<dbReference type="InterPro" id="IPR008334">
    <property type="entry name" value="5'-Nucleotdase_C"/>
</dbReference>
<gene>
    <name evidence="5" type="ORF">GQR93_07060</name>
</gene>
<dbReference type="SUPFAM" id="SSF55816">
    <property type="entry name" value="5'-nucleotidase (syn. UDP-sugar hydrolase), C-terminal domain"/>
    <property type="match status" value="1"/>
</dbReference>
<dbReference type="InterPro" id="IPR006179">
    <property type="entry name" value="5_nucleotidase/apyrase"/>
</dbReference>
<dbReference type="Pfam" id="PF02872">
    <property type="entry name" value="5_nucleotid_C"/>
    <property type="match status" value="1"/>
</dbReference>
<comment type="similarity">
    <text evidence="2">Belongs to the 5'-nucleotidase family.</text>
</comment>
<dbReference type="AlphaFoldDB" id="A0A6P1E729"/>
<dbReference type="Gene3D" id="3.90.780.10">
    <property type="entry name" value="5'-Nucleotidase, C-terminal domain"/>
    <property type="match status" value="1"/>
</dbReference>
<dbReference type="InterPro" id="IPR029052">
    <property type="entry name" value="Metallo-depent_PP-like"/>
</dbReference>
<organism evidence="5 6">
    <name type="scientific">Lentilactobacillus hilgardii</name>
    <name type="common">Lactobacillus hilgardii</name>
    <dbReference type="NCBI Taxonomy" id="1588"/>
    <lineage>
        <taxon>Bacteria</taxon>
        <taxon>Bacillati</taxon>
        <taxon>Bacillota</taxon>
        <taxon>Bacilli</taxon>
        <taxon>Lactobacillales</taxon>
        <taxon>Lactobacillaceae</taxon>
        <taxon>Lentilactobacillus</taxon>
    </lineage>
</organism>
<dbReference type="PIRSF" id="PIRSF036361">
    <property type="entry name" value="YunD"/>
    <property type="match status" value="1"/>
</dbReference>
<dbReference type="PROSITE" id="PS00785">
    <property type="entry name" value="5_NUCLEOTIDASE_1"/>
    <property type="match status" value="1"/>
</dbReference>
<feature type="domain" description="5'-Nucleotidase C-terminal" evidence="4">
    <location>
        <begin position="300"/>
        <end position="406"/>
    </location>
</feature>
<dbReference type="GO" id="GO:0008253">
    <property type="term" value="F:5'-nucleotidase activity"/>
    <property type="evidence" value="ECO:0007669"/>
    <property type="project" value="TreeGrafter"/>
</dbReference>
<reference evidence="5 6" key="1">
    <citation type="submission" date="2019-12" db="EMBL/GenBank/DDBJ databases">
        <title>Lactobacillus hilgardii FLUB.</title>
        <authorList>
            <person name="Gustaw K."/>
        </authorList>
    </citation>
    <scope>NUCLEOTIDE SEQUENCE [LARGE SCALE GENOMIC DNA]</scope>
    <source>
        <strain evidence="5 6">FLUB</strain>
    </source>
</reference>
<dbReference type="CDD" id="cd00845">
    <property type="entry name" value="MPP_UshA_N_like"/>
    <property type="match status" value="1"/>
</dbReference>
<accession>A0A6P1E729</accession>
<protein>
    <submittedName>
        <fullName evidence="5">Bifunctional metallophosphatase/5'-nucleotidase</fullName>
    </submittedName>
</protein>
<feature type="domain" description="Calcineurin-like phosphoesterase" evidence="3">
    <location>
        <begin position="11"/>
        <end position="212"/>
    </location>
</feature>
<proteinExistence type="inferred from homology"/>
<dbReference type="GO" id="GO:0046872">
    <property type="term" value="F:metal ion binding"/>
    <property type="evidence" value="ECO:0007669"/>
    <property type="project" value="InterPro"/>
</dbReference>
<dbReference type="Proteomes" id="UP000465035">
    <property type="component" value="Chromosome"/>
</dbReference>
<dbReference type="GO" id="GO:0000166">
    <property type="term" value="F:nucleotide binding"/>
    <property type="evidence" value="ECO:0007669"/>
    <property type="project" value="UniProtKB-KW"/>
</dbReference>
<dbReference type="Pfam" id="PF00149">
    <property type="entry name" value="Metallophos"/>
    <property type="match status" value="1"/>
</dbReference>
<evidence type="ECO:0000313" key="5">
    <source>
        <dbReference type="EMBL" id="QHB51960.1"/>
    </source>
</evidence>
<dbReference type="PRINTS" id="PR01607">
    <property type="entry name" value="APYRASEFAMLY"/>
</dbReference>
<evidence type="ECO:0000259" key="4">
    <source>
        <dbReference type="Pfam" id="PF02872"/>
    </source>
</evidence>
<sequence length="468" mass="53380">MIGGLMTEKITILHTNDLHSHFENWPRIRRYILETRNKLLLEKNSSVITVDLGDAVDRVHPLTEVTNGQANVELLNQIHYDAVTIGNNEGLTNTHEQLNQLYNDANFDVILGNILDMKTKLMPKWSQPAKIITTPKKTRILILGLTAPYLLTYPILGWRPIEPEKILPKLLKRYAGQYDIVVLLSHLGLPEDQLLARKFPELNVIIGSHTHHLLVHGQRVNTSLLAAAEKWGHYIGQITLTVDHSHQITDSDAMVVKTSTLPELPEDQEEIEGYEETGEKLLARNKLARIKAPMTTSLTGNSRLVNEGLHAIMEKANTSAGILSSGLFLRDLPKGIVDRNELHQMLPHAMHVMRVTLGGYDLWRLIKEMEKNRNFLIKFPQKGMGFRGKVFGELHYSGLRYDSDTGRLFYREELVSPIKKYQIAMPDHYLFIPFFPTLEIVGHNEILYDENLRDVFGDYMAKHYPING</sequence>
<evidence type="ECO:0000256" key="1">
    <source>
        <dbReference type="ARBA" id="ARBA00022729"/>
    </source>
</evidence>
<dbReference type="GO" id="GO:0009166">
    <property type="term" value="P:nucleotide catabolic process"/>
    <property type="evidence" value="ECO:0007669"/>
    <property type="project" value="InterPro"/>
</dbReference>
<dbReference type="Gene3D" id="3.60.21.10">
    <property type="match status" value="1"/>
</dbReference>
<dbReference type="PANTHER" id="PTHR11575:SF23">
    <property type="entry name" value="5-NUCLEOTIDASE FAMILY PROTEIN"/>
    <property type="match status" value="1"/>
</dbReference>
<keyword evidence="2" id="KW-0378">Hydrolase</keyword>
<keyword evidence="1" id="KW-0732">Signal</keyword>
<evidence type="ECO:0000259" key="3">
    <source>
        <dbReference type="Pfam" id="PF00149"/>
    </source>
</evidence>
<dbReference type="SUPFAM" id="SSF56300">
    <property type="entry name" value="Metallo-dependent phosphatases"/>
    <property type="match status" value="1"/>
</dbReference>